<dbReference type="Proteomes" id="UP001056201">
    <property type="component" value="Chromosome 1"/>
</dbReference>
<dbReference type="Pfam" id="PF06252">
    <property type="entry name" value="GemA"/>
    <property type="match status" value="1"/>
</dbReference>
<gene>
    <name evidence="1" type="ORF">MW290_12155</name>
</gene>
<dbReference type="InterPro" id="IPR009363">
    <property type="entry name" value="Phage_Mu_Gp16"/>
</dbReference>
<sequence length="259" mass="28906">MSQQTTTETPVPAGYMQDAKGRLVPANMVKPIDKLRDQLVVALVKQATDLSAILASFKRVAFADIDAFVQTSAEQYDVKLRGNKGNLTLYSYDGRYKVVRQVADVLTYDERMQAAKQLLDDYITERVTEGAVEDDHYRDVMWAVCTVRSSAELDHTGRARFLAHLQACLRAQKPAAGAHARTPAARPITGPLSGPQRLMWSLWQQLADAGLVKHRGMSSLMRYAERQTSVARLEWLNSAQEELVIESLKLWLKRGGDGS</sequence>
<reference evidence="1" key="1">
    <citation type="submission" date="2022-05" db="EMBL/GenBank/DDBJ databases">
        <title>An RpoN-dependent PEP-CTERM gene is involved in floc formation of an Aquincola tertiaricarbonis strain.</title>
        <authorList>
            <person name="Qiu D."/>
            <person name="Xia M."/>
        </authorList>
    </citation>
    <scope>NUCLEOTIDE SEQUENCE</scope>
    <source>
        <strain evidence="1">RN12</strain>
    </source>
</reference>
<dbReference type="Pfam" id="PF11363">
    <property type="entry name" value="DUF3164"/>
    <property type="match status" value="1"/>
</dbReference>
<protein>
    <submittedName>
        <fullName evidence="1">DUF3164 family protein</fullName>
    </submittedName>
</protein>
<dbReference type="RefSeq" id="WP_250194912.1">
    <property type="nucleotide sequence ID" value="NZ_CP097635.1"/>
</dbReference>
<proteinExistence type="predicted"/>
<evidence type="ECO:0000313" key="2">
    <source>
        <dbReference type="Proteomes" id="UP001056201"/>
    </source>
</evidence>
<keyword evidence="2" id="KW-1185">Reference proteome</keyword>
<evidence type="ECO:0000313" key="1">
    <source>
        <dbReference type="EMBL" id="URI06650.1"/>
    </source>
</evidence>
<name>A0ABY4S5Q6_AQUTE</name>
<dbReference type="EMBL" id="CP097635">
    <property type="protein sequence ID" value="URI06650.1"/>
    <property type="molecule type" value="Genomic_DNA"/>
</dbReference>
<dbReference type="InterPro" id="IPR021505">
    <property type="entry name" value="Phage_B3_Orf6"/>
</dbReference>
<accession>A0ABY4S5Q6</accession>
<organism evidence="1 2">
    <name type="scientific">Aquincola tertiaricarbonis</name>
    <dbReference type="NCBI Taxonomy" id="391953"/>
    <lineage>
        <taxon>Bacteria</taxon>
        <taxon>Pseudomonadati</taxon>
        <taxon>Pseudomonadota</taxon>
        <taxon>Betaproteobacteria</taxon>
        <taxon>Burkholderiales</taxon>
        <taxon>Sphaerotilaceae</taxon>
        <taxon>Aquincola</taxon>
    </lineage>
</organism>